<dbReference type="InterPro" id="IPR049254">
    <property type="entry name" value="Phage_tail_terminator"/>
</dbReference>
<protein>
    <recommendedName>
        <fullName evidence="3">Phage protein</fullName>
    </recommendedName>
</protein>
<reference evidence="1 2" key="1">
    <citation type="submission" date="2019-02" db="EMBL/GenBank/DDBJ databases">
        <authorList>
            <consortium name="Pathogen Informatics"/>
        </authorList>
    </citation>
    <scope>NUCLEOTIDE SEQUENCE [LARGE SCALE GENOMIC DNA]</scope>
    <source>
        <strain evidence="2">clo34</strain>
    </source>
</reference>
<proteinExistence type="predicted"/>
<comment type="caution">
    <text evidence="1">The sequence shown here is derived from an EMBL/GenBank/DDBJ whole genome shotgun (WGS) entry which is preliminary data.</text>
</comment>
<dbReference type="EMBL" id="CAADAN010000027">
    <property type="protein sequence ID" value="VFD36610.1"/>
    <property type="molecule type" value="Genomic_DNA"/>
</dbReference>
<name>A0AB74QHR4_CLODI</name>
<dbReference type="AlphaFoldDB" id="A0AB74QHR4"/>
<gene>
    <name evidence="1" type="ORF">SAMEA1402399_04057</name>
</gene>
<dbReference type="RefSeq" id="WP_077710356.1">
    <property type="nucleotide sequence ID" value="NZ_CAADAN010000027.1"/>
</dbReference>
<dbReference type="Proteomes" id="UP000411588">
    <property type="component" value="Unassembled WGS sequence"/>
</dbReference>
<sequence>MLKYEDILNAFTLEISKNFNEDIFVDDYNIQDCKKSCFLVQIFPNKTIAINTTINQKSILLSIKFFQQARQKKKKLYEVLYKLQKIFVRGLKIKDRVLDVSNVESNILKDEIGYFLDYIITINYFDNADIEQEKYEMMQEINIDIGGK</sequence>
<dbReference type="Pfam" id="PF20765">
    <property type="entry name" value="Phage_tail_terminator_8"/>
    <property type="match status" value="1"/>
</dbReference>
<accession>A0AB74QHR4</accession>
<evidence type="ECO:0000313" key="2">
    <source>
        <dbReference type="Proteomes" id="UP000411588"/>
    </source>
</evidence>
<evidence type="ECO:0000313" key="1">
    <source>
        <dbReference type="EMBL" id="VFD36610.1"/>
    </source>
</evidence>
<evidence type="ECO:0008006" key="3">
    <source>
        <dbReference type="Google" id="ProtNLM"/>
    </source>
</evidence>
<organism evidence="1 2">
    <name type="scientific">Clostridioides difficile</name>
    <name type="common">Peptoclostridium difficile</name>
    <dbReference type="NCBI Taxonomy" id="1496"/>
    <lineage>
        <taxon>Bacteria</taxon>
        <taxon>Bacillati</taxon>
        <taxon>Bacillota</taxon>
        <taxon>Clostridia</taxon>
        <taxon>Peptostreptococcales</taxon>
        <taxon>Peptostreptococcaceae</taxon>
        <taxon>Clostridioides</taxon>
    </lineage>
</organism>